<name>A0A1G2AQG1_9BACT</name>
<sequence length="318" mass="36065">MLFTKSRAELKATFLGYEMGKWLWGGHFDPRVPVYIPLASFLQRERDAKEPCHIWRGELVVRLANALTEKVVEPPASTPLDLLRQLSPLGVPLKDLHSDSHGDWTRNLIDCLETFCRPSVEMRMVEFEPGTILVLLKERENERVWVVKNGSGQTLVHSHADFSWYAALQVLVYLWDHHGPGWEQARSMLCDVLEKVADNYRAQQTEAFDSAVAVSVDGTRIVCADEVLIVSLGQCWHFSHSIFSNAKIVLDPSYEKTEGQQFTPQLIETLAGDCKLNPQYLKRLYKEGGHRERRIFITGLQHCPPDALKAAGISESAR</sequence>
<reference evidence="1 2" key="1">
    <citation type="journal article" date="2016" name="Nat. Commun.">
        <title>Thousands of microbial genomes shed light on interconnected biogeochemical processes in an aquifer system.</title>
        <authorList>
            <person name="Anantharaman K."/>
            <person name="Brown C.T."/>
            <person name="Hug L.A."/>
            <person name="Sharon I."/>
            <person name="Castelle C.J."/>
            <person name="Probst A.J."/>
            <person name="Thomas B.C."/>
            <person name="Singh A."/>
            <person name="Wilkins M.J."/>
            <person name="Karaoz U."/>
            <person name="Brodie E.L."/>
            <person name="Williams K.H."/>
            <person name="Hubbard S.S."/>
            <person name="Banfield J.F."/>
        </authorList>
    </citation>
    <scope>NUCLEOTIDE SEQUENCE [LARGE SCALE GENOMIC DNA]</scope>
</reference>
<dbReference type="AlphaFoldDB" id="A0A1G2AQG1"/>
<dbReference type="EMBL" id="MHKB01000012">
    <property type="protein sequence ID" value="OGY78736.1"/>
    <property type="molecule type" value="Genomic_DNA"/>
</dbReference>
<gene>
    <name evidence="1" type="ORF">A3B74_03010</name>
</gene>
<organism evidence="1 2">
    <name type="scientific">Candidatus Kerfeldbacteria bacterium RIFCSPHIGHO2_02_FULL_42_14</name>
    <dbReference type="NCBI Taxonomy" id="1798540"/>
    <lineage>
        <taxon>Bacteria</taxon>
        <taxon>Candidatus Kerfeldiibacteriota</taxon>
    </lineage>
</organism>
<evidence type="ECO:0000313" key="1">
    <source>
        <dbReference type="EMBL" id="OGY78736.1"/>
    </source>
</evidence>
<accession>A0A1G2AQG1</accession>
<protein>
    <submittedName>
        <fullName evidence="1">Uncharacterized protein</fullName>
    </submittedName>
</protein>
<evidence type="ECO:0000313" key="2">
    <source>
        <dbReference type="Proteomes" id="UP000177165"/>
    </source>
</evidence>
<dbReference type="Proteomes" id="UP000177165">
    <property type="component" value="Unassembled WGS sequence"/>
</dbReference>
<comment type="caution">
    <text evidence="1">The sequence shown here is derived from an EMBL/GenBank/DDBJ whole genome shotgun (WGS) entry which is preliminary data.</text>
</comment>
<proteinExistence type="predicted"/>